<dbReference type="GO" id="GO:0016491">
    <property type="term" value="F:oxidoreductase activity"/>
    <property type="evidence" value="ECO:0007669"/>
    <property type="project" value="InterPro"/>
</dbReference>
<organism evidence="4 5">
    <name type="scientific">Dinothrombium tinctorium</name>
    <dbReference type="NCBI Taxonomy" id="1965070"/>
    <lineage>
        <taxon>Eukaryota</taxon>
        <taxon>Metazoa</taxon>
        <taxon>Ecdysozoa</taxon>
        <taxon>Arthropoda</taxon>
        <taxon>Chelicerata</taxon>
        <taxon>Arachnida</taxon>
        <taxon>Acari</taxon>
        <taxon>Acariformes</taxon>
        <taxon>Trombidiformes</taxon>
        <taxon>Prostigmata</taxon>
        <taxon>Anystina</taxon>
        <taxon>Parasitengona</taxon>
        <taxon>Trombidioidea</taxon>
        <taxon>Trombidiidae</taxon>
        <taxon>Dinothrombium</taxon>
    </lineage>
</organism>
<dbReference type="CDD" id="cd19071">
    <property type="entry name" value="AKR_AKR1-5-like"/>
    <property type="match status" value="1"/>
</dbReference>
<dbReference type="PANTHER" id="PTHR43827:SF14">
    <property type="entry name" value="NADP-DEPENDENT OXIDOREDUCTASE DOMAIN-CONTAINING PROTEIN"/>
    <property type="match status" value="1"/>
</dbReference>
<feature type="active site" description="Proton donor" evidence="1">
    <location>
        <position position="27"/>
    </location>
</feature>
<dbReference type="PIRSF" id="PIRSF000097">
    <property type="entry name" value="AKR"/>
    <property type="match status" value="1"/>
</dbReference>
<evidence type="ECO:0000259" key="3">
    <source>
        <dbReference type="Pfam" id="PF00248"/>
    </source>
</evidence>
<evidence type="ECO:0000313" key="5">
    <source>
        <dbReference type="Proteomes" id="UP000285301"/>
    </source>
</evidence>
<dbReference type="InterPro" id="IPR020471">
    <property type="entry name" value="AKR"/>
</dbReference>
<dbReference type="PRINTS" id="PR00069">
    <property type="entry name" value="ALDKETRDTASE"/>
</dbReference>
<feature type="site" description="Lowers pKa of active site Tyr" evidence="2">
    <location>
        <position position="56"/>
    </location>
</feature>
<name>A0A3S3P9P1_9ACAR</name>
<feature type="domain" description="NADP-dependent oxidoreductase" evidence="3">
    <location>
        <begin position="4"/>
        <end position="243"/>
    </location>
</feature>
<dbReference type="Proteomes" id="UP000285301">
    <property type="component" value="Unassembled WGS sequence"/>
</dbReference>
<reference evidence="4 5" key="1">
    <citation type="journal article" date="2018" name="Gigascience">
        <title>Genomes of trombidid mites reveal novel predicted allergens and laterally-transferred genes associated with secondary metabolism.</title>
        <authorList>
            <person name="Dong X."/>
            <person name="Chaisiri K."/>
            <person name="Xia D."/>
            <person name="Armstrong S.D."/>
            <person name="Fang Y."/>
            <person name="Donnelly M.J."/>
            <person name="Kadowaki T."/>
            <person name="McGarry J.W."/>
            <person name="Darby A.C."/>
            <person name="Makepeace B.L."/>
        </authorList>
    </citation>
    <scope>NUCLEOTIDE SEQUENCE [LARGE SCALE GENOMIC DNA]</scope>
    <source>
        <strain evidence="4">UoL-WK</strain>
    </source>
</reference>
<feature type="non-terminal residue" evidence="4">
    <location>
        <position position="1"/>
    </location>
</feature>
<evidence type="ECO:0000313" key="4">
    <source>
        <dbReference type="EMBL" id="RWS10851.1"/>
    </source>
</evidence>
<accession>A0A3S3P9P1</accession>
<dbReference type="SUPFAM" id="SSF51430">
    <property type="entry name" value="NAD(P)-linked oxidoreductase"/>
    <property type="match status" value="1"/>
</dbReference>
<dbReference type="Gene3D" id="3.20.20.100">
    <property type="entry name" value="NADP-dependent oxidoreductase domain"/>
    <property type="match status" value="2"/>
</dbReference>
<dbReference type="InterPro" id="IPR018170">
    <property type="entry name" value="Aldo/ket_reductase_CS"/>
</dbReference>
<dbReference type="InterPro" id="IPR023210">
    <property type="entry name" value="NADP_OxRdtase_dom"/>
</dbReference>
<dbReference type="InterPro" id="IPR036812">
    <property type="entry name" value="NAD(P)_OxRdtase_dom_sf"/>
</dbReference>
<evidence type="ECO:0000256" key="2">
    <source>
        <dbReference type="PIRSR" id="PIRSR000097-3"/>
    </source>
</evidence>
<dbReference type="PANTHER" id="PTHR43827">
    <property type="entry name" value="2,5-DIKETO-D-GLUCONIC ACID REDUCTASE"/>
    <property type="match status" value="1"/>
</dbReference>
<evidence type="ECO:0000256" key="1">
    <source>
        <dbReference type="PIRSR" id="PIRSR000097-1"/>
    </source>
</evidence>
<keyword evidence="5" id="KW-1185">Reference proteome</keyword>
<protein>
    <submittedName>
        <fullName evidence="4">1:5-anhydro-D-fructose reductase-like protein</fullName>
    </submittedName>
</protein>
<dbReference type="Pfam" id="PF00248">
    <property type="entry name" value="Aldo_ket_red"/>
    <property type="match status" value="1"/>
</dbReference>
<gene>
    <name evidence="4" type="ORF">B4U79_02970</name>
</gene>
<dbReference type="EMBL" id="NCKU01001940">
    <property type="protein sequence ID" value="RWS10851.1"/>
    <property type="molecule type" value="Genomic_DNA"/>
</dbReference>
<dbReference type="AlphaFoldDB" id="A0A3S3P9P1"/>
<dbReference type="STRING" id="1965070.A0A3S3P9P1"/>
<dbReference type="OrthoDB" id="6505439at2759"/>
<dbReference type="PROSITE" id="PS00062">
    <property type="entry name" value="ALDOKETO_REDUCTASE_2"/>
    <property type="match status" value="1"/>
</dbReference>
<comment type="caution">
    <text evidence="4">The sequence shown here is derived from an EMBL/GenBank/DDBJ whole genome shotgun (WGS) entry which is preliminary data.</text>
</comment>
<sequence length="268" mass="31117">SKGEQTKQLIKEALSQGYKHFDCAPLYQNQSDIGLALEETIAKGIISRDELFITSKLPMNAMKSIRHVDENIFYPTDGDTGLLLADSEVDFCETWKEMERLCKMGLIKSIGVSNFNQEQIDRILKICTIKPAVLQIELHAYLQQRPFRQYCNQHEITIEAFAPIGSPLEAIKQNKDVLLEDKIIKEIAKRYNRSTAQILLRWLIENKIVAVPSSCNREQLRKNISVFDFTLSREDIQLIDSLDRNCRIFYFDKIQGVKEHREYPFKEQ</sequence>
<proteinExistence type="predicted"/>